<evidence type="ECO:0000313" key="2">
    <source>
        <dbReference type="Proteomes" id="UP001311915"/>
    </source>
</evidence>
<dbReference type="EMBL" id="JAWPEI010000002">
    <property type="protein sequence ID" value="KAK4733638.1"/>
    <property type="molecule type" value="Genomic_DNA"/>
</dbReference>
<keyword evidence="2" id="KW-1185">Reference proteome</keyword>
<organism evidence="1 2">
    <name type="scientific">Solanum pinnatisectum</name>
    <name type="common">tansyleaf nightshade</name>
    <dbReference type="NCBI Taxonomy" id="50273"/>
    <lineage>
        <taxon>Eukaryota</taxon>
        <taxon>Viridiplantae</taxon>
        <taxon>Streptophyta</taxon>
        <taxon>Embryophyta</taxon>
        <taxon>Tracheophyta</taxon>
        <taxon>Spermatophyta</taxon>
        <taxon>Magnoliopsida</taxon>
        <taxon>eudicotyledons</taxon>
        <taxon>Gunneridae</taxon>
        <taxon>Pentapetalae</taxon>
        <taxon>asterids</taxon>
        <taxon>lamiids</taxon>
        <taxon>Solanales</taxon>
        <taxon>Solanaceae</taxon>
        <taxon>Solanoideae</taxon>
        <taxon>Solaneae</taxon>
        <taxon>Solanum</taxon>
    </lineage>
</organism>
<proteinExistence type="predicted"/>
<dbReference type="AlphaFoldDB" id="A0AAV9M7D3"/>
<sequence length="76" mass="9205">MIDVIILTSRINQYIINEHNHKHVKILSKHPIHHIHKCRWSISQSKRYYQKLIMTIPSSKSHFWNIIFLHPQLVLT</sequence>
<accession>A0AAV9M7D3</accession>
<gene>
    <name evidence="1" type="ORF">R3W88_007899</name>
</gene>
<dbReference type="Proteomes" id="UP001311915">
    <property type="component" value="Unassembled WGS sequence"/>
</dbReference>
<protein>
    <submittedName>
        <fullName evidence="1">Uncharacterized protein</fullName>
    </submittedName>
</protein>
<evidence type="ECO:0000313" key="1">
    <source>
        <dbReference type="EMBL" id="KAK4733638.1"/>
    </source>
</evidence>
<name>A0AAV9M7D3_9SOLN</name>
<reference evidence="1 2" key="1">
    <citation type="submission" date="2023-10" db="EMBL/GenBank/DDBJ databases">
        <title>Genome-Wide Identification Analysis in wild type Solanum Pinnatisectum Reveals Some Genes Defensing Phytophthora Infestans.</title>
        <authorList>
            <person name="Sun C."/>
        </authorList>
    </citation>
    <scope>NUCLEOTIDE SEQUENCE [LARGE SCALE GENOMIC DNA]</scope>
    <source>
        <strain evidence="1">LQN</strain>
        <tissue evidence="1">Leaf</tissue>
    </source>
</reference>
<comment type="caution">
    <text evidence="1">The sequence shown here is derived from an EMBL/GenBank/DDBJ whole genome shotgun (WGS) entry which is preliminary data.</text>
</comment>